<dbReference type="EMBL" id="CAUYUJ010001755">
    <property type="protein sequence ID" value="CAK0797455.1"/>
    <property type="molecule type" value="Genomic_DNA"/>
</dbReference>
<gene>
    <name evidence="1" type="ORF">PCOR1329_LOCUS6536</name>
</gene>
<name>A0ABN9PVZ9_9DINO</name>
<sequence length="119" mass="13774">MPIDFVTSHTRGYAFVNLTSPIHVEPFFETFVDFSDWQCQVCRMKCHVQWSEVQTLQSNILRYKDSTIMLPSVPDAYKPIVLKDGVRIPFPQLFSNSRTKKGWRRTTNIACCATGDRLI</sequence>
<proteinExistence type="predicted"/>
<keyword evidence="2" id="KW-1185">Reference proteome</keyword>
<dbReference type="Proteomes" id="UP001189429">
    <property type="component" value="Unassembled WGS sequence"/>
</dbReference>
<accession>A0ABN9PVZ9</accession>
<organism evidence="1 2">
    <name type="scientific">Prorocentrum cordatum</name>
    <dbReference type="NCBI Taxonomy" id="2364126"/>
    <lineage>
        <taxon>Eukaryota</taxon>
        <taxon>Sar</taxon>
        <taxon>Alveolata</taxon>
        <taxon>Dinophyceae</taxon>
        <taxon>Prorocentrales</taxon>
        <taxon>Prorocentraceae</taxon>
        <taxon>Prorocentrum</taxon>
    </lineage>
</organism>
<evidence type="ECO:0000313" key="2">
    <source>
        <dbReference type="Proteomes" id="UP001189429"/>
    </source>
</evidence>
<comment type="caution">
    <text evidence="1">The sequence shown here is derived from an EMBL/GenBank/DDBJ whole genome shotgun (WGS) entry which is preliminary data.</text>
</comment>
<evidence type="ECO:0008006" key="3">
    <source>
        <dbReference type="Google" id="ProtNLM"/>
    </source>
</evidence>
<evidence type="ECO:0000313" key="1">
    <source>
        <dbReference type="EMBL" id="CAK0797455.1"/>
    </source>
</evidence>
<protein>
    <recommendedName>
        <fullName evidence="3">Mei2-like C-terminal RNA recognition motif domain-containing protein</fullName>
    </recommendedName>
</protein>
<reference evidence="1" key="1">
    <citation type="submission" date="2023-10" db="EMBL/GenBank/DDBJ databases">
        <authorList>
            <person name="Chen Y."/>
            <person name="Shah S."/>
            <person name="Dougan E. K."/>
            <person name="Thang M."/>
            <person name="Chan C."/>
        </authorList>
    </citation>
    <scope>NUCLEOTIDE SEQUENCE [LARGE SCALE GENOMIC DNA]</scope>
</reference>